<dbReference type="Pfam" id="PF09269">
    <property type="entry name" value="DUF1967"/>
    <property type="match status" value="1"/>
</dbReference>
<dbReference type="NCBIfam" id="NF008954">
    <property type="entry name" value="PRK12296.1"/>
    <property type="match status" value="1"/>
</dbReference>
<feature type="domain" description="OCT" evidence="11">
    <location>
        <begin position="389"/>
        <end position="466"/>
    </location>
</feature>
<dbReference type="Pfam" id="PF01926">
    <property type="entry name" value="MMR_HSR1"/>
    <property type="match status" value="1"/>
</dbReference>
<feature type="binding site" evidence="9">
    <location>
        <position position="231"/>
    </location>
    <ligand>
        <name>Mg(2+)</name>
        <dbReference type="ChEBI" id="CHEBI:18420"/>
    </ligand>
</feature>
<keyword evidence="5 9" id="KW-0547">Nucleotide-binding</keyword>
<evidence type="ECO:0000256" key="4">
    <source>
        <dbReference type="ARBA" id="ARBA00022723"/>
    </source>
</evidence>
<dbReference type="GO" id="GO:0005737">
    <property type="term" value="C:cytoplasm"/>
    <property type="evidence" value="ECO:0007669"/>
    <property type="project" value="UniProtKB-SubCell"/>
</dbReference>
<dbReference type="PATRIC" id="fig|1291052.5.peg.763"/>
<evidence type="ECO:0000256" key="6">
    <source>
        <dbReference type="ARBA" id="ARBA00022801"/>
    </source>
</evidence>
<dbReference type="NCBIfam" id="TIGR03595">
    <property type="entry name" value="Obg_CgtA_exten"/>
    <property type="match status" value="1"/>
</dbReference>
<feature type="binding site" evidence="9">
    <location>
        <position position="211"/>
    </location>
    <ligand>
        <name>Mg(2+)</name>
        <dbReference type="ChEBI" id="CHEBI:18420"/>
    </ligand>
</feature>
<comment type="cofactor">
    <cofactor evidence="1 9">
        <name>Mg(2+)</name>
        <dbReference type="ChEBI" id="CHEBI:18420"/>
    </cofactor>
</comment>
<feature type="binding site" evidence="9">
    <location>
        <begin position="204"/>
        <end position="211"/>
    </location>
    <ligand>
        <name>GTP</name>
        <dbReference type="ChEBI" id="CHEBI:37565"/>
    </ligand>
</feature>
<keyword evidence="3 9" id="KW-0963">Cytoplasm</keyword>
<dbReference type="FunFam" id="2.70.210.12:FF:000001">
    <property type="entry name" value="GTPase Obg"/>
    <property type="match status" value="1"/>
</dbReference>
<evidence type="ECO:0000256" key="8">
    <source>
        <dbReference type="ARBA" id="ARBA00023134"/>
    </source>
</evidence>
<dbReference type="Proteomes" id="UP000051679">
    <property type="component" value="Unassembled WGS sequence"/>
</dbReference>
<evidence type="ECO:0000259" key="12">
    <source>
        <dbReference type="PROSITE" id="PS51883"/>
    </source>
</evidence>
<evidence type="ECO:0000256" key="5">
    <source>
        <dbReference type="ARBA" id="ARBA00022741"/>
    </source>
</evidence>
<dbReference type="PROSITE" id="PS51881">
    <property type="entry name" value="OCT"/>
    <property type="match status" value="1"/>
</dbReference>
<gene>
    <name evidence="9" type="primary">obg</name>
    <name evidence="13" type="ORF">FC18_GL000747</name>
</gene>
<organism evidence="13 14">
    <name type="scientific">Lacticaseibacillus sharpeae JCM 1186 = DSM 20505</name>
    <dbReference type="NCBI Taxonomy" id="1291052"/>
    <lineage>
        <taxon>Bacteria</taxon>
        <taxon>Bacillati</taxon>
        <taxon>Bacillota</taxon>
        <taxon>Bacilli</taxon>
        <taxon>Lactobacillales</taxon>
        <taxon>Lactobacillaceae</taxon>
        <taxon>Lacticaseibacillus</taxon>
    </lineage>
</organism>
<dbReference type="PROSITE" id="PS51710">
    <property type="entry name" value="G_OBG"/>
    <property type="match status" value="1"/>
</dbReference>
<dbReference type="NCBIfam" id="NF008955">
    <property type="entry name" value="PRK12297.1"/>
    <property type="match status" value="1"/>
</dbReference>
<dbReference type="PANTHER" id="PTHR11702">
    <property type="entry name" value="DEVELOPMENTALLY REGULATED GTP-BINDING PROTEIN-RELATED"/>
    <property type="match status" value="1"/>
</dbReference>
<dbReference type="InterPro" id="IPR036346">
    <property type="entry name" value="GTP-bd_prot_GTP1/OBG_C_sf"/>
</dbReference>
<dbReference type="PROSITE" id="PS51883">
    <property type="entry name" value="OBG"/>
    <property type="match status" value="1"/>
</dbReference>
<evidence type="ECO:0000313" key="14">
    <source>
        <dbReference type="Proteomes" id="UP000051679"/>
    </source>
</evidence>
<dbReference type="InterPro" id="IPR006074">
    <property type="entry name" value="GTP1-OBG_CS"/>
</dbReference>
<keyword evidence="14" id="KW-1185">Reference proteome</keyword>
<evidence type="ECO:0000256" key="7">
    <source>
        <dbReference type="ARBA" id="ARBA00022842"/>
    </source>
</evidence>
<comment type="similarity">
    <text evidence="2 9">Belongs to the TRAFAC class OBG-HflX-like GTPase superfamily. OBG GTPase family.</text>
</comment>
<feature type="binding site" evidence="9">
    <location>
        <begin position="229"/>
        <end position="233"/>
    </location>
    <ligand>
        <name>GTP</name>
        <dbReference type="ChEBI" id="CHEBI:37565"/>
    </ligand>
</feature>
<dbReference type="SUPFAM" id="SSF102741">
    <property type="entry name" value="Obg GTP-binding protein C-terminal domain"/>
    <property type="match status" value="1"/>
</dbReference>
<reference evidence="13 14" key="1">
    <citation type="journal article" date="2015" name="Genome Announc.">
        <title>Expanding the biotechnology potential of lactobacilli through comparative genomics of 213 strains and associated genera.</title>
        <authorList>
            <person name="Sun Z."/>
            <person name="Harris H.M."/>
            <person name="McCann A."/>
            <person name="Guo C."/>
            <person name="Argimon S."/>
            <person name="Zhang W."/>
            <person name="Yang X."/>
            <person name="Jeffery I.B."/>
            <person name="Cooney J.C."/>
            <person name="Kagawa T.F."/>
            <person name="Liu W."/>
            <person name="Song Y."/>
            <person name="Salvetti E."/>
            <person name="Wrobel A."/>
            <person name="Rasinkangas P."/>
            <person name="Parkhill J."/>
            <person name="Rea M.C."/>
            <person name="O'Sullivan O."/>
            <person name="Ritari J."/>
            <person name="Douillard F.P."/>
            <person name="Paul Ross R."/>
            <person name="Yang R."/>
            <person name="Briner A.E."/>
            <person name="Felis G.E."/>
            <person name="de Vos W.M."/>
            <person name="Barrangou R."/>
            <person name="Klaenhammer T.R."/>
            <person name="Caufield P.W."/>
            <person name="Cui Y."/>
            <person name="Zhang H."/>
            <person name="O'Toole P.W."/>
        </authorList>
    </citation>
    <scope>NUCLEOTIDE SEQUENCE [LARGE SCALE GENOMIC DNA]</scope>
    <source>
        <strain evidence="13 14">DSM 20505</strain>
    </source>
</reference>
<dbReference type="InterPro" id="IPR036726">
    <property type="entry name" value="GTP1_OBG_dom_sf"/>
</dbReference>
<dbReference type="GO" id="GO:0003924">
    <property type="term" value="F:GTPase activity"/>
    <property type="evidence" value="ECO:0007669"/>
    <property type="project" value="UniProtKB-UniRule"/>
</dbReference>
<protein>
    <recommendedName>
        <fullName evidence="9">GTPase Obg</fullName>
        <ecNumber evidence="9">3.6.5.-</ecNumber>
    </recommendedName>
    <alternativeName>
        <fullName evidence="9">GTP-binding protein Obg</fullName>
    </alternativeName>
</protein>
<dbReference type="STRING" id="1291052.FC18_GL000747"/>
<comment type="function">
    <text evidence="9">An essential GTPase which binds GTP, GDP and possibly (p)ppGpp with moderate affinity, with high nucleotide exchange rates and a fairly low GTP hydrolysis rate. Plays a role in control of the cell cycle, stress response, ribosome biogenesis and in those bacteria that undergo differentiation, in morphogenesis control.</text>
</comment>
<dbReference type="PANTHER" id="PTHR11702:SF31">
    <property type="entry name" value="MITOCHONDRIAL RIBOSOME-ASSOCIATED GTPASE 2"/>
    <property type="match status" value="1"/>
</dbReference>
<accession>A0A0R1ZLU2</accession>
<dbReference type="EC" id="3.6.5.-" evidence="9"/>
<dbReference type="InterPro" id="IPR045086">
    <property type="entry name" value="OBG_GTPase"/>
</dbReference>
<dbReference type="InterPro" id="IPR014100">
    <property type="entry name" value="GTP-bd_Obg/CgtA"/>
</dbReference>
<dbReference type="EMBL" id="AYYO01000010">
    <property type="protein sequence ID" value="KRM55966.1"/>
    <property type="molecule type" value="Genomic_DNA"/>
</dbReference>
<dbReference type="NCBIfam" id="NF008956">
    <property type="entry name" value="PRK12299.1"/>
    <property type="match status" value="1"/>
</dbReference>
<feature type="binding site" evidence="9">
    <location>
        <begin position="321"/>
        <end position="324"/>
    </location>
    <ligand>
        <name>GTP</name>
        <dbReference type="ChEBI" id="CHEBI:37565"/>
    </ligand>
</feature>
<dbReference type="PRINTS" id="PR00326">
    <property type="entry name" value="GTP1OBG"/>
</dbReference>
<dbReference type="PROSITE" id="PS00905">
    <property type="entry name" value="GTP1_OBG"/>
    <property type="match status" value="1"/>
</dbReference>
<dbReference type="Gene3D" id="3.30.300.350">
    <property type="entry name" value="GTP-binding protein OBG, C-terminal domain"/>
    <property type="match status" value="1"/>
</dbReference>
<proteinExistence type="inferred from homology"/>
<dbReference type="Gene3D" id="2.70.210.12">
    <property type="entry name" value="GTP1/OBG domain"/>
    <property type="match status" value="1"/>
</dbReference>
<dbReference type="Gene3D" id="3.40.50.300">
    <property type="entry name" value="P-loop containing nucleotide triphosphate hydrolases"/>
    <property type="match status" value="1"/>
</dbReference>
<dbReference type="SUPFAM" id="SSF82051">
    <property type="entry name" value="Obg GTP-binding protein N-terminal domain"/>
    <property type="match status" value="1"/>
</dbReference>
<comment type="caution">
    <text evidence="13">The sequence shown here is derived from an EMBL/GenBank/DDBJ whole genome shotgun (WGS) entry which is preliminary data.</text>
</comment>
<dbReference type="InterPro" id="IPR031167">
    <property type="entry name" value="G_OBG"/>
</dbReference>
<dbReference type="GO" id="GO:0000287">
    <property type="term" value="F:magnesium ion binding"/>
    <property type="evidence" value="ECO:0007669"/>
    <property type="project" value="InterPro"/>
</dbReference>
<evidence type="ECO:0000256" key="2">
    <source>
        <dbReference type="ARBA" id="ARBA00007699"/>
    </source>
</evidence>
<keyword evidence="6 9" id="KW-0378">Hydrolase</keyword>
<feature type="binding site" evidence="9">
    <location>
        <begin position="251"/>
        <end position="254"/>
    </location>
    <ligand>
        <name>GTP</name>
        <dbReference type="ChEBI" id="CHEBI:37565"/>
    </ligand>
</feature>
<dbReference type="InterPro" id="IPR027417">
    <property type="entry name" value="P-loop_NTPase"/>
</dbReference>
<dbReference type="NCBIfam" id="TIGR02729">
    <property type="entry name" value="Obg_CgtA"/>
    <property type="match status" value="1"/>
</dbReference>
<dbReference type="SUPFAM" id="SSF52540">
    <property type="entry name" value="P-loop containing nucleoside triphosphate hydrolases"/>
    <property type="match status" value="1"/>
</dbReference>
<dbReference type="AlphaFoldDB" id="A0A0R1ZLU2"/>
<feature type="domain" description="Obg" evidence="12">
    <location>
        <begin position="39"/>
        <end position="197"/>
    </location>
</feature>
<evidence type="ECO:0000259" key="11">
    <source>
        <dbReference type="PROSITE" id="PS51881"/>
    </source>
</evidence>
<dbReference type="GO" id="GO:0005525">
    <property type="term" value="F:GTP binding"/>
    <property type="evidence" value="ECO:0007669"/>
    <property type="project" value="UniProtKB-UniRule"/>
</dbReference>
<evidence type="ECO:0000259" key="10">
    <source>
        <dbReference type="PROSITE" id="PS51710"/>
    </source>
</evidence>
<dbReference type="HAMAP" id="MF_01454">
    <property type="entry name" value="GTPase_Obg"/>
    <property type="match status" value="1"/>
</dbReference>
<feature type="binding site" evidence="9">
    <location>
        <begin position="353"/>
        <end position="355"/>
    </location>
    <ligand>
        <name>GTP</name>
        <dbReference type="ChEBI" id="CHEBI:37565"/>
    </ligand>
</feature>
<evidence type="ECO:0000256" key="9">
    <source>
        <dbReference type="HAMAP-Rule" id="MF_01454"/>
    </source>
</evidence>
<evidence type="ECO:0000256" key="1">
    <source>
        <dbReference type="ARBA" id="ARBA00001946"/>
    </source>
</evidence>
<keyword evidence="8 9" id="KW-0342">GTP-binding</keyword>
<comment type="subcellular location">
    <subcellularLocation>
        <location evidence="9">Cytoplasm</location>
    </subcellularLocation>
</comment>
<dbReference type="Pfam" id="PF01018">
    <property type="entry name" value="GTP1_OBG"/>
    <property type="match status" value="1"/>
</dbReference>
<dbReference type="InterPro" id="IPR006169">
    <property type="entry name" value="GTP1_OBG_dom"/>
</dbReference>
<keyword evidence="7 9" id="KW-0460">Magnesium</keyword>
<keyword evidence="4 9" id="KW-0479">Metal-binding</keyword>
<evidence type="ECO:0000256" key="3">
    <source>
        <dbReference type="ARBA" id="ARBA00022490"/>
    </source>
</evidence>
<evidence type="ECO:0000313" key="13">
    <source>
        <dbReference type="EMBL" id="KRM55966.1"/>
    </source>
</evidence>
<comment type="subunit">
    <text evidence="9">Monomer.</text>
</comment>
<dbReference type="InterPro" id="IPR015349">
    <property type="entry name" value="OCT_dom"/>
</dbReference>
<dbReference type="CDD" id="cd01898">
    <property type="entry name" value="Obg"/>
    <property type="match status" value="1"/>
</dbReference>
<sequence length="466" mass="50258">MRPASPILTAGIPADYGYWGAPLENWLKGEFPLRAGHKKMFVDQVTVEVRAGKGGDGAVAFRHEKFVPFGGPSGGDGGRGGSIIFYVDSGLNTLMDFRYHKHFKATRGSNGLAKAMYGKAAEDTRVAVPAGTSVTDADTGEFIGDLTEPGQELVVARGGRGGRGNIHFVSPKNTAPEIAENGEPGQERYVTLELKVLADVGLVGFPSVGKSTLLAAVTGAKPKIAAYHFTTLVPNLGMVRLDDGSDFVMADLPGLVEGAATGVGLGMQFLRHVERTRVILHLVEMDPLNGRDPYTDFQQIQKELLTYDDNMLDRPEIIVATKMDAPGADERFTEFHDQLIAAGFAEDHIMAISSVTHSNLQQLLHKTAELLASAPAIADDHHDADEKTYALKDENAFEVTPSEYGFTVTGKRIERAVAMANLDHDDGVIRFAKTLRTMGIDQALRDAGAENGDEITIGELTFTFEE</sequence>
<dbReference type="GO" id="GO:0042254">
    <property type="term" value="P:ribosome biogenesis"/>
    <property type="evidence" value="ECO:0007669"/>
    <property type="project" value="UniProtKB-UniRule"/>
</dbReference>
<dbReference type="InterPro" id="IPR006073">
    <property type="entry name" value="GTP-bd"/>
</dbReference>
<feature type="domain" description="OBG-type G" evidence="10">
    <location>
        <begin position="198"/>
        <end position="372"/>
    </location>
</feature>
<name>A0A0R1ZLU2_9LACO</name>